<protein>
    <submittedName>
        <fullName evidence="2">Uncharacterized protein</fullName>
    </submittedName>
</protein>
<evidence type="ECO:0000313" key="2">
    <source>
        <dbReference type="EMBL" id="RMQ15568.1"/>
    </source>
</evidence>
<accession>A0AB74B278</accession>
<gene>
    <name evidence="2" type="ORF">ALQ11_01245</name>
</gene>
<sequence length="106" mass="11997">MKKLAYSLKASATVYDAGPELYYLSYSRQKHGDEAVLNQLRQDFGKREELSPADASIRAGQFLKDIDRLAAREFHFEAMRDTLDQQADKQKDLDREASSSHTTGLA</sequence>
<feature type="compositionally biased region" description="Basic and acidic residues" evidence="1">
    <location>
        <begin position="85"/>
        <end position="98"/>
    </location>
</feature>
<evidence type="ECO:0000256" key="1">
    <source>
        <dbReference type="SAM" id="MobiDB-lite"/>
    </source>
</evidence>
<dbReference type="Proteomes" id="UP000272471">
    <property type="component" value="Unassembled WGS sequence"/>
</dbReference>
<evidence type="ECO:0000313" key="3">
    <source>
        <dbReference type="Proteomes" id="UP000272471"/>
    </source>
</evidence>
<organism evidence="2 3">
    <name type="scientific">Pseudomonas savastanoi pv. glycinea</name>
    <name type="common">Pseudomonas syringae pv. glycinea</name>
    <dbReference type="NCBI Taxonomy" id="318"/>
    <lineage>
        <taxon>Bacteria</taxon>
        <taxon>Pseudomonadati</taxon>
        <taxon>Pseudomonadota</taxon>
        <taxon>Gammaproteobacteria</taxon>
        <taxon>Pseudomonadales</taxon>
        <taxon>Pseudomonadaceae</taxon>
        <taxon>Pseudomonas</taxon>
    </lineage>
</organism>
<proteinExistence type="predicted"/>
<name>A0AB74B278_PSESG</name>
<dbReference type="RefSeq" id="WP_054068086.1">
    <property type="nucleotide sequence ID" value="NZ_LGLL01000016.1"/>
</dbReference>
<reference evidence="2 3" key="1">
    <citation type="submission" date="2018-08" db="EMBL/GenBank/DDBJ databases">
        <title>Recombination of ecologically and evolutionarily significant loci maintains genetic cohesion in the Pseudomonas syringae species complex.</title>
        <authorList>
            <person name="Dillon M."/>
            <person name="Thakur S."/>
            <person name="Almeida R.N.D."/>
            <person name="Weir B.S."/>
            <person name="Guttman D.S."/>
        </authorList>
    </citation>
    <scope>NUCLEOTIDE SEQUENCE [LARGE SCALE GENOMIC DNA]</scope>
    <source>
        <strain evidence="2 3">ICMP 4182</strain>
    </source>
</reference>
<dbReference type="AlphaFoldDB" id="A0AB74B278"/>
<comment type="caution">
    <text evidence="2">The sequence shown here is derived from an EMBL/GenBank/DDBJ whole genome shotgun (WGS) entry which is preliminary data.</text>
</comment>
<dbReference type="EMBL" id="RBQX01000176">
    <property type="protein sequence ID" value="RMQ15568.1"/>
    <property type="molecule type" value="Genomic_DNA"/>
</dbReference>
<feature type="region of interest" description="Disordered" evidence="1">
    <location>
        <begin position="85"/>
        <end position="106"/>
    </location>
</feature>